<dbReference type="EMBL" id="QOKW01000022">
    <property type="protein sequence ID" value="KAA0677622.1"/>
    <property type="molecule type" value="Genomic_DNA"/>
</dbReference>
<accession>A0A9W7KQG5</accession>
<feature type="region of interest" description="Disordered" evidence="1">
    <location>
        <begin position="1"/>
        <end position="50"/>
    </location>
</feature>
<gene>
    <name evidence="2" type="ORF">DS843_22545</name>
</gene>
<evidence type="ECO:0000313" key="2">
    <source>
        <dbReference type="EMBL" id="KAA0677622.1"/>
    </source>
</evidence>
<dbReference type="AlphaFoldDB" id="A0A9W7KQG5"/>
<comment type="caution">
    <text evidence="2">The sequence shown here is derived from an EMBL/GenBank/DDBJ whole genome shotgun (WGS) entry which is preliminary data.</text>
</comment>
<keyword evidence="3" id="KW-1185">Reference proteome</keyword>
<feature type="compositionally biased region" description="Low complexity" evidence="1">
    <location>
        <begin position="40"/>
        <end position="50"/>
    </location>
</feature>
<evidence type="ECO:0000256" key="1">
    <source>
        <dbReference type="SAM" id="MobiDB-lite"/>
    </source>
</evidence>
<reference evidence="2 3" key="1">
    <citation type="submission" date="2018-07" db="EMBL/GenBank/DDBJ databases">
        <title>Genome sequence of Azospirillum sp. ATCC 49961.</title>
        <authorList>
            <person name="Sant'Anna F.H."/>
            <person name="Baldani J.I."/>
            <person name="Zilli J.E."/>
            <person name="Reis V.M."/>
            <person name="Hartmann A."/>
            <person name="Cruz L."/>
            <person name="de Souza E.M."/>
            <person name="de Oliveira Pedrosa F."/>
            <person name="Passaglia L.M.P."/>
        </authorList>
    </citation>
    <scope>NUCLEOTIDE SEQUENCE [LARGE SCALE GENOMIC DNA]</scope>
    <source>
        <strain evidence="2 3">ATCC 49961</strain>
    </source>
</reference>
<sequence>MAPSLLDGRIRYDDNDDEGSVTAGASADKPASPPPPPERTPTTSKPSRSLLSVNYEVSDTTTASSECLKTRLTEDDLPLIAPTMQNEFGSKLDRAVFRAILQHRKSKQPLDISLQRAAAAEKDTPPTTEIERRMREVLAEPVSRPTSYIPLSYGKIGAISGVWMPVDDAFLDDEFYRHRAHVRARIERWRPFGIPPDADDRK</sequence>
<name>A0A9W7KQG5_9PROT</name>
<evidence type="ECO:0000313" key="3">
    <source>
        <dbReference type="Proteomes" id="UP000480854"/>
    </source>
</evidence>
<proteinExistence type="predicted"/>
<organism evidence="2 3">
    <name type="scientific">Roseomonas genomospecies 6</name>
    <dbReference type="NCBI Taxonomy" id="214106"/>
    <lineage>
        <taxon>Bacteria</taxon>
        <taxon>Pseudomonadati</taxon>
        <taxon>Pseudomonadota</taxon>
        <taxon>Alphaproteobacteria</taxon>
        <taxon>Acetobacterales</taxon>
        <taxon>Roseomonadaceae</taxon>
        <taxon>Roseomonas</taxon>
    </lineage>
</organism>
<dbReference type="Proteomes" id="UP000480854">
    <property type="component" value="Unassembled WGS sequence"/>
</dbReference>
<protein>
    <submittedName>
        <fullName evidence="2">Uncharacterized protein</fullName>
    </submittedName>
</protein>
<dbReference type="RefSeq" id="WP_149471092.1">
    <property type="nucleotide sequence ID" value="NZ_QOKW01000022.1"/>
</dbReference>